<keyword evidence="2" id="KW-0175">Coiled coil</keyword>
<evidence type="ECO:0000256" key="2">
    <source>
        <dbReference type="SAM" id="Coils"/>
    </source>
</evidence>
<evidence type="ECO:0000259" key="3">
    <source>
        <dbReference type="PROSITE" id="PS50089"/>
    </source>
</evidence>
<reference evidence="4" key="2">
    <citation type="submission" date="2023-02" db="EMBL/GenBank/DDBJ databases">
        <authorList>
            <consortium name="DOE Joint Genome Institute"/>
            <person name="Mondo S.J."/>
            <person name="Chang Y."/>
            <person name="Wang Y."/>
            <person name="Ahrendt S."/>
            <person name="Andreopoulos W."/>
            <person name="Barry K."/>
            <person name="Beard J."/>
            <person name="Benny G.L."/>
            <person name="Blankenship S."/>
            <person name="Bonito G."/>
            <person name="Cuomo C."/>
            <person name="Desiro A."/>
            <person name="Gervers K.A."/>
            <person name="Hundley H."/>
            <person name="Kuo A."/>
            <person name="LaButti K."/>
            <person name="Lang B.F."/>
            <person name="Lipzen A."/>
            <person name="O'Donnell K."/>
            <person name="Pangilinan J."/>
            <person name="Reynolds N."/>
            <person name="Sandor L."/>
            <person name="Smith M.W."/>
            <person name="Tsang A."/>
            <person name="Grigoriev I.V."/>
            <person name="Stajich J.E."/>
            <person name="Spatafora J.W."/>
        </authorList>
    </citation>
    <scope>NUCLEOTIDE SEQUENCE</scope>
    <source>
        <strain evidence="4">RSA 2281</strain>
    </source>
</reference>
<proteinExistence type="predicted"/>
<dbReference type="AlphaFoldDB" id="A0AAD5KMV9"/>
<feature type="coiled-coil region" evidence="2">
    <location>
        <begin position="67"/>
        <end position="129"/>
    </location>
</feature>
<keyword evidence="5" id="KW-1185">Reference proteome</keyword>
<evidence type="ECO:0000256" key="1">
    <source>
        <dbReference type="PROSITE-ProRule" id="PRU00175"/>
    </source>
</evidence>
<name>A0AAD5KMV9_9FUNG</name>
<dbReference type="PROSITE" id="PS50089">
    <property type="entry name" value="ZF_RING_2"/>
    <property type="match status" value="1"/>
</dbReference>
<keyword evidence="1" id="KW-0863">Zinc-finger</keyword>
<comment type="caution">
    <text evidence="4">The sequence shown here is derived from an EMBL/GenBank/DDBJ whole genome shotgun (WGS) entry which is preliminary data.</text>
</comment>
<accession>A0AAD5KMV9</accession>
<gene>
    <name evidence="4" type="ORF">BDA99DRAFT_500553</name>
</gene>
<dbReference type="InterPro" id="IPR013083">
    <property type="entry name" value="Znf_RING/FYVE/PHD"/>
</dbReference>
<evidence type="ECO:0000313" key="4">
    <source>
        <dbReference type="EMBL" id="KAI9271633.1"/>
    </source>
</evidence>
<keyword evidence="1" id="KW-0479">Metal-binding</keyword>
<organism evidence="4 5">
    <name type="scientific">Phascolomyces articulosus</name>
    <dbReference type="NCBI Taxonomy" id="60185"/>
    <lineage>
        <taxon>Eukaryota</taxon>
        <taxon>Fungi</taxon>
        <taxon>Fungi incertae sedis</taxon>
        <taxon>Mucoromycota</taxon>
        <taxon>Mucoromycotina</taxon>
        <taxon>Mucoromycetes</taxon>
        <taxon>Mucorales</taxon>
        <taxon>Lichtheimiaceae</taxon>
        <taxon>Phascolomyces</taxon>
    </lineage>
</organism>
<dbReference type="EMBL" id="JAIXMP010000006">
    <property type="protein sequence ID" value="KAI9271633.1"/>
    <property type="molecule type" value="Genomic_DNA"/>
</dbReference>
<evidence type="ECO:0000313" key="5">
    <source>
        <dbReference type="Proteomes" id="UP001209540"/>
    </source>
</evidence>
<dbReference type="InterPro" id="IPR001841">
    <property type="entry name" value="Znf_RING"/>
</dbReference>
<keyword evidence="1" id="KW-0862">Zinc</keyword>
<sequence>MTTTTNIDDDLVALQRREFDLRNMISRLSNEQLGFQGDILEFIQNMDEKLKTTTTSTQAYQEASSQVDTNKSQLHELVKEKQRLEAEIQAQIQGRVMDQSEYTQLETRLDALLEVYDALMEKSEVLEERQKSMNCRICSERTVEFALVPCYHLCYCQPCTETLTECAICHEPKKGAQRIYYG</sequence>
<feature type="domain" description="RING-type" evidence="3">
    <location>
        <begin position="135"/>
        <end position="170"/>
    </location>
</feature>
<reference evidence="4" key="1">
    <citation type="journal article" date="2022" name="IScience">
        <title>Evolution of zygomycete secretomes and the origins of terrestrial fungal ecologies.</title>
        <authorList>
            <person name="Chang Y."/>
            <person name="Wang Y."/>
            <person name="Mondo S."/>
            <person name="Ahrendt S."/>
            <person name="Andreopoulos W."/>
            <person name="Barry K."/>
            <person name="Beard J."/>
            <person name="Benny G.L."/>
            <person name="Blankenship S."/>
            <person name="Bonito G."/>
            <person name="Cuomo C."/>
            <person name="Desiro A."/>
            <person name="Gervers K.A."/>
            <person name="Hundley H."/>
            <person name="Kuo A."/>
            <person name="LaButti K."/>
            <person name="Lang B.F."/>
            <person name="Lipzen A."/>
            <person name="O'Donnell K."/>
            <person name="Pangilinan J."/>
            <person name="Reynolds N."/>
            <person name="Sandor L."/>
            <person name="Smith M.E."/>
            <person name="Tsang A."/>
            <person name="Grigoriev I.V."/>
            <person name="Stajich J.E."/>
            <person name="Spatafora J.W."/>
        </authorList>
    </citation>
    <scope>NUCLEOTIDE SEQUENCE</scope>
    <source>
        <strain evidence="4">RSA 2281</strain>
    </source>
</reference>
<dbReference type="Proteomes" id="UP001209540">
    <property type="component" value="Unassembled WGS sequence"/>
</dbReference>
<protein>
    <recommendedName>
        <fullName evidence="3">RING-type domain-containing protein</fullName>
    </recommendedName>
</protein>
<dbReference type="GO" id="GO:0008270">
    <property type="term" value="F:zinc ion binding"/>
    <property type="evidence" value="ECO:0007669"/>
    <property type="project" value="UniProtKB-KW"/>
</dbReference>
<dbReference type="Pfam" id="PF13920">
    <property type="entry name" value="zf-C3HC4_3"/>
    <property type="match status" value="1"/>
</dbReference>
<dbReference type="Gene3D" id="3.30.40.10">
    <property type="entry name" value="Zinc/RING finger domain, C3HC4 (zinc finger)"/>
    <property type="match status" value="1"/>
</dbReference>